<comment type="similarity">
    <text evidence="1">Belongs to the ATP-dependent AMP-binding enzyme family.</text>
</comment>
<dbReference type="InterPro" id="IPR020845">
    <property type="entry name" value="AMP-binding_CS"/>
</dbReference>
<dbReference type="GO" id="GO:0016405">
    <property type="term" value="F:CoA-ligase activity"/>
    <property type="evidence" value="ECO:0007669"/>
    <property type="project" value="TreeGrafter"/>
</dbReference>
<dbReference type="Pfam" id="PF00501">
    <property type="entry name" value="AMP-binding"/>
    <property type="match status" value="1"/>
</dbReference>
<feature type="domain" description="AMP-dependent synthetase/ligase" evidence="3">
    <location>
        <begin position="31"/>
        <end position="390"/>
    </location>
</feature>
<dbReference type="RefSeq" id="WP_138254120.1">
    <property type="nucleotide sequence ID" value="NZ_VAVZ01000049.1"/>
</dbReference>
<proteinExistence type="inferred from homology"/>
<sequence>MIIESPHAPVEIPKVSIYELLFGSLSTEDAARTALIEGETGREISYGTLKRNVDLFAGALAARGIGVGDTVALMAPNIPEFVVAFHGILRSGATATTVNSMYTAGDVTKQIKASGATLLVTVKALAERAVSGAEDAGFSSEHIIVMDDDGEHPSLEALLKERHPAPEITIDPDEHIAVLPFSSGTTGTPKGVMLTHRNLVANTCQIQNLIPVRPGSPIQAVLPMFHIYGLTVLMHFGLFKRAQVVTMASFDLEQFLRIIQDHAIEVSFIAPPIAVALAKHPLVDTYDTHSLTSILCGAAPLDDATARLVSDRLGCEVGQGYGMTELSPVSHLAPFGDGTYPGGSIGPAIPNVESRLVDPATGEDIEVPAQGESAAGEIWVRGPMVMKGYLNNTEATDATIVEEDWLRTGDIATYHSDGWFTVVDRLKELIKYKGYQVPPAELEALLLEHENIADAAVVGVPTADGEEIPKAFVVLRTDADGAQAELSAQEVMDYVASRVAPYKKVREVEFIREVPKSRTGKILRRELKSTP</sequence>
<accession>A0A5R9B9F0</accession>
<evidence type="ECO:0000259" key="4">
    <source>
        <dbReference type="Pfam" id="PF13193"/>
    </source>
</evidence>
<evidence type="ECO:0000313" key="5">
    <source>
        <dbReference type="EMBL" id="TLP93263.1"/>
    </source>
</evidence>
<evidence type="ECO:0000313" key="6">
    <source>
        <dbReference type="Proteomes" id="UP000310458"/>
    </source>
</evidence>
<dbReference type="FunFam" id="3.30.300.30:FF:000007">
    <property type="entry name" value="4-coumarate--CoA ligase 2"/>
    <property type="match status" value="1"/>
</dbReference>
<evidence type="ECO:0000259" key="3">
    <source>
        <dbReference type="Pfam" id="PF00501"/>
    </source>
</evidence>
<protein>
    <submittedName>
        <fullName evidence="5">4-coumarate--CoA ligase family protein</fullName>
    </submittedName>
</protein>
<dbReference type="SUPFAM" id="SSF56801">
    <property type="entry name" value="Acetyl-CoA synthetase-like"/>
    <property type="match status" value="1"/>
</dbReference>
<dbReference type="OrthoDB" id="9803968at2"/>
<dbReference type="Gene3D" id="3.30.300.30">
    <property type="match status" value="1"/>
</dbReference>
<gene>
    <name evidence="5" type="ORF">FEF26_13795</name>
</gene>
<dbReference type="InterPro" id="IPR000873">
    <property type="entry name" value="AMP-dep_synth/lig_dom"/>
</dbReference>
<dbReference type="InterPro" id="IPR045851">
    <property type="entry name" value="AMP-bd_C_sf"/>
</dbReference>
<feature type="domain" description="AMP-binding enzyme C-terminal" evidence="4">
    <location>
        <begin position="441"/>
        <end position="521"/>
    </location>
</feature>
<dbReference type="PANTHER" id="PTHR24096">
    <property type="entry name" value="LONG-CHAIN-FATTY-ACID--COA LIGASE"/>
    <property type="match status" value="1"/>
</dbReference>
<keyword evidence="6" id="KW-1185">Reference proteome</keyword>
<evidence type="ECO:0000256" key="1">
    <source>
        <dbReference type="ARBA" id="ARBA00006432"/>
    </source>
</evidence>
<dbReference type="Proteomes" id="UP000310458">
    <property type="component" value="Unassembled WGS sequence"/>
</dbReference>
<dbReference type="Pfam" id="PF13193">
    <property type="entry name" value="AMP-binding_C"/>
    <property type="match status" value="1"/>
</dbReference>
<keyword evidence="2 5" id="KW-0436">Ligase</keyword>
<dbReference type="InterPro" id="IPR025110">
    <property type="entry name" value="AMP-bd_C"/>
</dbReference>
<reference evidence="5 6" key="1">
    <citation type="submission" date="2019-05" db="EMBL/GenBank/DDBJ databases">
        <title>Nesterenkonia sp. GY074 isolated from the Southern Atlantic Ocean.</title>
        <authorList>
            <person name="Zhang G."/>
        </authorList>
    </citation>
    <scope>NUCLEOTIDE SEQUENCE [LARGE SCALE GENOMIC DNA]</scope>
    <source>
        <strain evidence="5 6">GY074</strain>
    </source>
</reference>
<dbReference type="PROSITE" id="PS00455">
    <property type="entry name" value="AMP_BINDING"/>
    <property type="match status" value="1"/>
</dbReference>
<organism evidence="5 6">
    <name type="scientific">Nesterenkonia salmonea</name>
    <dbReference type="NCBI Taxonomy" id="1804987"/>
    <lineage>
        <taxon>Bacteria</taxon>
        <taxon>Bacillati</taxon>
        <taxon>Actinomycetota</taxon>
        <taxon>Actinomycetes</taxon>
        <taxon>Micrococcales</taxon>
        <taxon>Micrococcaceae</taxon>
        <taxon>Nesterenkonia</taxon>
    </lineage>
</organism>
<dbReference type="EMBL" id="VAVZ01000049">
    <property type="protein sequence ID" value="TLP93263.1"/>
    <property type="molecule type" value="Genomic_DNA"/>
</dbReference>
<name>A0A5R9B9F0_9MICC</name>
<dbReference type="Gene3D" id="3.40.50.12780">
    <property type="entry name" value="N-terminal domain of ligase-like"/>
    <property type="match status" value="1"/>
</dbReference>
<dbReference type="InterPro" id="IPR042099">
    <property type="entry name" value="ANL_N_sf"/>
</dbReference>
<evidence type="ECO:0000256" key="2">
    <source>
        <dbReference type="ARBA" id="ARBA00022598"/>
    </source>
</evidence>
<comment type="caution">
    <text evidence="5">The sequence shown here is derived from an EMBL/GenBank/DDBJ whole genome shotgun (WGS) entry which is preliminary data.</text>
</comment>
<dbReference type="AlphaFoldDB" id="A0A5R9B9F0"/>
<dbReference type="PANTHER" id="PTHR24096:SF149">
    <property type="entry name" value="AMP-BINDING DOMAIN-CONTAINING PROTEIN-RELATED"/>
    <property type="match status" value="1"/>
</dbReference>